<dbReference type="PANTHER" id="PTHR47926">
    <property type="entry name" value="PENTATRICOPEPTIDE REPEAT-CONTAINING PROTEIN"/>
    <property type="match status" value="1"/>
</dbReference>
<dbReference type="AlphaFoldDB" id="A0A835H2U4"/>
<proteinExistence type="predicted"/>
<evidence type="ECO:0000313" key="3">
    <source>
        <dbReference type="EMBL" id="KAF9591195.1"/>
    </source>
</evidence>
<dbReference type="Gene3D" id="1.25.40.10">
    <property type="entry name" value="Tetratricopeptide repeat domain"/>
    <property type="match status" value="1"/>
</dbReference>
<reference evidence="3 4" key="1">
    <citation type="submission" date="2020-10" db="EMBL/GenBank/DDBJ databases">
        <title>The Coptis chinensis genome and diversification of protoberbering-type alkaloids.</title>
        <authorList>
            <person name="Wang B."/>
            <person name="Shu S."/>
            <person name="Song C."/>
            <person name="Liu Y."/>
        </authorList>
    </citation>
    <scope>NUCLEOTIDE SEQUENCE [LARGE SCALE GENOMIC DNA]</scope>
    <source>
        <strain evidence="3">HL-2020</strain>
        <tissue evidence="3">Leaf</tissue>
    </source>
</reference>
<evidence type="ECO:0000256" key="1">
    <source>
        <dbReference type="ARBA" id="ARBA00022737"/>
    </source>
</evidence>
<comment type="caution">
    <text evidence="3">The sequence shown here is derived from an EMBL/GenBank/DDBJ whole genome shotgun (WGS) entry which is preliminary data.</text>
</comment>
<dbReference type="Proteomes" id="UP000631114">
    <property type="component" value="Unassembled WGS sequence"/>
</dbReference>
<dbReference type="EMBL" id="JADFTS010000008">
    <property type="protein sequence ID" value="KAF9591195.1"/>
    <property type="molecule type" value="Genomic_DNA"/>
</dbReference>
<dbReference type="InterPro" id="IPR011990">
    <property type="entry name" value="TPR-like_helical_dom_sf"/>
</dbReference>
<dbReference type="InterPro" id="IPR046960">
    <property type="entry name" value="PPR_At4g14850-like_plant"/>
</dbReference>
<accession>A0A835H2U4</accession>
<dbReference type="Pfam" id="PF01535">
    <property type="entry name" value="PPR"/>
    <property type="match status" value="2"/>
</dbReference>
<evidence type="ECO:0000256" key="2">
    <source>
        <dbReference type="PROSITE-ProRule" id="PRU00708"/>
    </source>
</evidence>
<name>A0A835H2U4_9MAGN</name>
<keyword evidence="4" id="KW-1185">Reference proteome</keyword>
<dbReference type="GO" id="GO:0003723">
    <property type="term" value="F:RNA binding"/>
    <property type="evidence" value="ECO:0007669"/>
    <property type="project" value="InterPro"/>
</dbReference>
<evidence type="ECO:0008006" key="5">
    <source>
        <dbReference type="Google" id="ProtNLM"/>
    </source>
</evidence>
<dbReference type="InterPro" id="IPR002885">
    <property type="entry name" value="PPR_rpt"/>
</dbReference>
<dbReference type="GO" id="GO:0009451">
    <property type="term" value="P:RNA modification"/>
    <property type="evidence" value="ECO:0007669"/>
    <property type="project" value="InterPro"/>
</dbReference>
<dbReference type="OrthoDB" id="185373at2759"/>
<organism evidence="3 4">
    <name type="scientific">Coptis chinensis</name>
    <dbReference type="NCBI Taxonomy" id="261450"/>
    <lineage>
        <taxon>Eukaryota</taxon>
        <taxon>Viridiplantae</taxon>
        <taxon>Streptophyta</taxon>
        <taxon>Embryophyta</taxon>
        <taxon>Tracheophyta</taxon>
        <taxon>Spermatophyta</taxon>
        <taxon>Magnoliopsida</taxon>
        <taxon>Ranunculales</taxon>
        <taxon>Ranunculaceae</taxon>
        <taxon>Coptidoideae</taxon>
        <taxon>Coptis</taxon>
    </lineage>
</organism>
<dbReference type="NCBIfam" id="TIGR00756">
    <property type="entry name" value="PPR"/>
    <property type="match status" value="1"/>
</dbReference>
<protein>
    <recommendedName>
        <fullName evidence="5">Pentatricopeptide repeat-containing protein</fullName>
    </recommendedName>
</protein>
<keyword evidence="1" id="KW-0677">Repeat</keyword>
<sequence>MIQNGLFPDYFTFPSLFKSSCGNLSVGKQLHSHCVKFGLSLDSYIHNTLMYMYSNCGSLVSASTLFDQMVEKTVVFWATMIGANAQWGSASEAVELFQRMEYESVKPNDL</sequence>
<feature type="repeat" description="PPR" evidence="2">
    <location>
        <begin position="73"/>
        <end position="107"/>
    </location>
</feature>
<gene>
    <name evidence="3" type="ORF">IFM89_002850</name>
</gene>
<evidence type="ECO:0000313" key="4">
    <source>
        <dbReference type="Proteomes" id="UP000631114"/>
    </source>
</evidence>
<dbReference type="PROSITE" id="PS51375">
    <property type="entry name" value="PPR"/>
    <property type="match status" value="1"/>
</dbReference>